<evidence type="ECO:0000313" key="2">
    <source>
        <dbReference type="EMBL" id="OCR26892.1"/>
    </source>
</evidence>
<dbReference type="AlphaFoldDB" id="A0A1C7Z9Y9"/>
<comment type="caution">
    <text evidence="2">The sequence shown here is derived from an EMBL/GenBank/DDBJ whole genome shotgun (WGS) entry which is preliminary data.</text>
</comment>
<name>A0A1C7Z9Y9_PSESX</name>
<protein>
    <submittedName>
        <fullName evidence="2">Uncharacterized protein</fullName>
    </submittedName>
</protein>
<evidence type="ECO:0000256" key="1">
    <source>
        <dbReference type="SAM" id="MobiDB-lite"/>
    </source>
</evidence>
<accession>A0A1C7Z9Y9</accession>
<feature type="region of interest" description="Disordered" evidence="1">
    <location>
        <begin position="1"/>
        <end position="20"/>
    </location>
</feature>
<proteinExistence type="predicted"/>
<reference evidence="2 3" key="1">
    <citation type="submission" date="2015-07" db="EMBL/GenBank/DDBJ databases">
        <title>Draft genome sequence of a diazotrophic, plant growth-promoting rhizobacterium of the Pseudomonas syringae complex.</title>
        <authorList>
            <person name="Patten C.L."/>
            <person name="Jeong H."/>
        </authorList>
    </citation>
    <scope>NUCLEOTIDE SEQUENCE [LARGE SCALE GENOMIC DNA]</scope>
    <source>
        <strain evidence="2 3">GR12-2</strain>
    </source>
</reference>
<gene>
    <name evidence="2" type="ORF">AFK24_01835</name>
</gene>
<dbReference type="Proteomes" id="UP000093104">
    <property type="component" value="Unassembled WGS sequence"/>
</dbReference>
<evidence type="ECO:0000313" key="3">
    <source>
        <dbReference type="Proteomes" id="UP000093104"/>
    </source>
</evidence>
<dbReference type="EMBL" id="LGSI01000005">
    <property type="protein sequence ID" value="OCR26892.1"/>
    <property type="molecule type" value="Genomic_DNA"/>
</dbReference>
<organism evidence="2 3">
    <name type="scientific">Pseudomonas syringae</name>
    <dbReference type="NCBI Taxonomy" id="317"/>
    <lineage>
        <taxon>Bacteria</taxon>
        <taxon>Pseudomonadati</taxon>
        <taxon>Pseudomonadota</taxon>
        <taxon>Gammaproteobacteria</taxon>
        <taxon>Pseudomonadales</taxon>
        <taxon>Pseudomonadaceae</taxon>
        <taxon>Pseudomonas</taxon>
    </lineage>
</organism>
<sequence>MPPKTHNLLERGLPANQAPRSARSTALSFIASKLGSYRSVPRANGIPTDKKPDLLAQVGFFVIQP</sequence>